<name>A0A4U8YX79_METTU</name>
<dbReference type="InterPro" id="IPR044505">
    <property type="entry name" value="GlgX_Isoamylase_N_E_set"/>
</dbReference>
<dbReference type="Gene3D" id="3.20.20.80">
    <property type="entry name" value="Glycosidases"/>
    <property type="match status" value="1"/>
</dbReference>
<dbReference type="InterPro" id="IPR006047">
    <property type="entry name" value="GH13_cat_dom"/>
</dbReference>
<dbReference type="Gene3D" id="2.60.40.1180">
    <property type="entry name" value="Golgi alpha-mannosidase II"/>
    <property type="match status" value="1"/>
</dbReference>
<feature type="domain" description="Glycosyl hydrolase family 13 catalytic" evidence="5">
    <location>
        <begin position="170"/>
        <end position="568"/>
    </location>
</feature>
<dbReference type="Pfam" id="PF00128">
    <property type="entry name" value="Alpha-amylase"/>
    <property type="match status" value="1"/>
</dbReference>
<dbReference type="InterPro" id="IPR004193">
    <property type="entry name" value="Glyco_hydro_13_N"/>
</dbReference>
<dbReference type="Gene3D" id="2.60.40.10">
    <property type="entry name" value="Immunoglobulins"/>
    <property type="match status" value="1"/>
</dbReference>
<dbReference type="SUPFAM" id="SSF81296">
    <property type="entry name" value="E set domains"/>
    <property type="match status" value="1"/>
</dbReference>
<dbReference type="InterPro" id="IPR013780">
    <property type="entry name" value="Glyco_hydro_b"/>
</dbReference>
<dbReference type="EMBL" id="LR536450">
    <property type="protein sequence ID" value="VFU08554.1"/>
    <property type="molecule type" value="Genomic_DNA"/>
</dbReference>
<dbReference type="SMART" id="SM00642">
    <property type="entry name" value="Aamy"/>
    <property type="match status" value="1"/>
</dbReference>
<evidence type="ECO:0000256" key="2">
    <source>
        <dbReference type="ARBA" id="ARBA00022801"/>
    </source>
</evidence>
<reference evidence="6 7" key="1">
    <citation type="submission" date="2019-03" db="EMBL/GenBank/DDBJ databases">
        <authorList>
            <person name="Kox A.R. M."/>
        </authorList>
    </citation>
    <scope>NUCLEOTIDE SEQUENCE [LARGE SCALE GENOMIC DNA]</scope>
    <source>
        <strain evidence="6">MTUNDRAET4 annotated genome</strain>
    </source>
</reference>
<dbReference type="InterPro" id="IPR017853">
    <property type="entry name" value="GH"/>
</dbReference>
<feature type="region of interest" description="Disordered" evidence="4">
    <location>
        <begin position="473"/>
        <end position="492"/>
    </location>
</feature>
<evidence type="ECO:0000256" key="3">
    <source>
        <dbReference type="ARBA" id="ARBA00023295"/>
    </source>
</evidence>
<dbReference type="Pfam" id="PF02922">
    <property type="entry name" value="CBM_48"/>
    <property type="match status" value="1"/>
</dbReference>
<proteinExistence type="inferred from homology"/>
<organism evidence="6 7">
    <name type="scientific">Methylocella tundrae</name>
    <dbReference type="NCBI Taxonomy" id="227605"/>
    <lineage>
        <taxon>Bacteria</taxon>
        <taxon>Pseudomonadati</taxon>
        <taxon>Pseudomonadota</taxon>
        <taxon>Alphaproteobacteria</taxon>
        <taxon>Hyphomicrobiales</taxon>
        <taxon>Beijerinckiaceae</taxon>
        <taxon>Methylocella</taxon>
    </lineage>
</organism>
<dbReference type="SUPFAM" id="SSF51445">
    <property type="entry name" value="(Trans)glycosidases"/>
    <property type="match status" value="1"/>
</dbReference>
<accession>A0A4U8YX79</accession>
<dbReference type="GO" id="GO:0004135">
    <property type="term" value="F:amylo-alpha-1,6-glucosidase activity"/>
    <property type="evidence" value="ECO:0007669"/>
    <property type="project" value="InterPro"/>
</dbReference>
<dbReference type="AlphaFoldDB" id="A0A4U8YX79"/>
<keyword evidence="2 6" id="KW-0378">Hydrolase</keyword>
<dbReference type="EC" id="3.2.1.-" evidence="6"/>
<gene>
    <name evidence="6" type="primary">glgX</name>
    <name evidence="6" type="ORF">MTUNDRAET4_1661</name>
</gene>
<dbReference type="InterPro" id="IPR011837">
    <property type="entry name" value="Glycogen_debranch_GlgX"/>
</dbReference>
<dbReference type="CDD" id="cd11326">
    <property type="entry name" value="AmyAc_Glg_debranch"/>
    <property type="match status" value="1"/>
</dbReference>
<dbReference type="InterPro" id="IPR014756">
    <property type="entry name" value="Ig_E-set"/>
</dbReference>
<comment type="similarity">
    <text evidence="1">Belongs to the glycosyl hydrolase 13 family.</text>
</comment>
<keyword evidence="3 6" id="KW-0326">Glycosidase</keyword>
<dbReference type="KEGG" id="mtun:MTUNDRAET4_1661"/>
<dbReference type="GO" id="GO:0005980">
    <property type="term" value="P:glycogen catabolic process"/>
    <property type="evidence" value="ECO:0007669"/>
    <property type="project" value="InterPro"/>
</dbReference>
<dbReference type="NCBIfam" id="TIGR02100">
    <property type="entry name" value="glgX_debranch"/>
    <property type="match status" value="1"/>
</dbReference>
<evidence type="ECO:0000256" key="4">
    <source>
        <dbReference type="SAM" id="MobiDB-lite"/>
    </source>
</evidence>
<dbReference type="CDD" id="cd02856">
    <property type="entry name" value="E_set_GDE_Isoamylase_N"/>
    <property type="match status" value="1"/>
</dbReference>
<evidence type="ECO:0000313" key="6">
    <source>
        <dbReference type="EMBL" id="VFU08554.1"/>
    </source>
</evidence>
<dbReference type="SUPFAM" id="SSF51011">
    <property type="entry name" value="Glycosyl hydrolase domain"/>
    <property type="match status" value="1"/>
</dbReference>
<evidence type="ECO:0000259" key="5">
    <source>
        <dbReference type="SMART" id="SM00642"/>
    </source>
</evidence>
<feature type="compositionally biased region" description="Basic and acidic residues" evidence="4">
    <location>
        <begin position="473"/>
        <end position="487"/>
    </location>
</feature>
<dbReference type="InterPro" id="IPR013783">
    <property type="entry name" value="Ig-like_fold"/>
</dbReference>
<dbReference type="Proteomes" id="UP000294360">
    <property type="component" value="Chromosome"/>
</dbReference>
<evidence type="ECO:0000313" key="7">
    <source>
        <dbReference type="Proteomes" id="UP000294360"/>
    </source>
</evidence>
<protein>
    <submittedName>
        <fullName evidence="6">Glycogen operon protein GlgX homolog</fullName>
        <ecNumber evidence="6">3.2.1.-</ecNumber>
    </submittedName>
</protein>
<dbReference type="RefSeq" id="WP_197731957.1">
    <property type="nucleotide sequence ID" value="NZ_CP139089.1"/>
</dbReference>
<evidence type="ECO:0000256" key="1">
    <source>
        <dbReference type="ARBA" id="ARBA00008061"/>
    </source>
</evidence>
<dbReference type="PANTHER" id="PTHR43002">
    <property type="entry name" value="GLYCOGEN DEBRANCHING ENZYME"/>
    <property type="match status" value="1"/>
</dbReference>
<sequence>MPKALKDRVREGLPYPIGASFDGKGVNFALFSANATKVEACLFDSGGNTELDRVALPEYTDQIFHGWLPDIGPGQVYGYRVHGPYEPDAGHRFNPMKLLLDPYGRAHMGDLQWDPAVFGYILGHPDEDLSFDERDSAPFMPKSIVVDPNFDWHGQPRRKPIAWDRSVIYELHVRGYTKLHPEVEEHLRGTYAGLGVAPVLNHIKSLGATSVELLPVHSFINDDYLLKKGLVNYWGYNTIGYFAPDPRYASDRANCLREFKEMVSRFHEADLEVILDVVYNHTAEGNERGPTLSFKGIDNASYYRLHPDNKRLYVNDTGTGNTVNLSHPRVIQMVTDSLRYWVNETHVDGFRFDLGTILAREPNGFDNQSGFLKCCSQDPVLGAVKLIAEPWDCGPGGYQVGEFPPGWSEWNDKFRNTVRDFWKGSMPAAELAPRLLASPAEFNHQGRKPWASVNFVTAHDGFTLNDVVTYNEKHNDANGEDNKDGASDNRSFNYGVEGPTDDLEINGIRARQIRNMLATLLLSQGLPMIVAGDEFGRTQNGNNNAYCQDNEISWVNWELKAKGQSLIRFVSRVNALRQRFPILRRGRFLTDAYNEELDIKELTWVNAGGGEMAEGDWDAAQCFGLMLDGRAQPTGIRKRGEDATILMIFNAWHDVVEFTLPSQSASNQHWTLLIDTNLPEETVEKEGETFRFGQAYAVTGRSFLLFALVPDAGRAIAD</sequence>